<dbReference type="InterPro" id="IPR004265">
    <property type="entry name" value="Dirigent"/>
</dbReference>
<keyword evidence="3" id="KW-1185">Reference proteome</keyword>
<sequence length="96" mass="10749">MAMNFAFVDGKYNKSTITILGRNPIFNKARELPMIGESGLFGFTVSKGRALRGRGVFFLSSTIVCVSFKLRDGDQRDHSNTNSFFVFQNCQSKLTL</sequence>
<proteinExistence type="inferred from homology"/>
<accession>A0A445EAJ3</accession>
<comment type="subunit">
    <text evidence="1">Homodimer.</text>
</comment>
<organism evidence="2 3">
    <name type="scientific">Arachis hypogaea</name>
    <name type="common">Peanut</name>
    <dbReference type="NCBI Taxonomy" id="3818"/>
    <lineage>
        <taxon>Eukaryota</taxon>
        <taxon>Viridiplantae</taxon>
        <taxon>Streptophyta</taxon>
        <taxon>Embryophyta</taxon>
        <taxon>Tracheophyta</taxon>
        <taxon>Spermatophyta</taxon>
        <taxon>Magnoliopsida</taxon>
        <taxon>eudicotyledons</taxon>
        <taxon>Gunneridae</taxon>
        <taxon>Pentapetalae</taxon>
        <taxon>rosids</taxon>
        <taxon>fabids</taxon>
        <taxon>Fabales</taxon>
        <taxon>Fabaceae</taxon>
        <taxon>Papilionoideae</taxon>
        <taxon>50 kb inversion clade</taxon>
        <taxon>dalbergioids sensu lato</taxon>
        <taxon>Dalbergieae</taxon>
        <taxon>Pterocarpus clade</taxon>
        <taxon>Arachis</taxon>
    </lineage>
</organism>
<dbReference type="Proteomes" id="UP000289738">
    <property type="component" value="Chromosome A02"/>
</dbReference>
<name>A0A445EAJ3_ARAHY</name>
<dbReference type="AlphaFoldDB" id="A0A445EAJ3"/>
<keyword evidence="1" id="KW-0052">Apoplast</keyword>
<comment type="function">
    <text evidence="1">Dirigent proteins impart stereoselectivity on the phenoxy radical-coupling reaction, yielding optically active lignans from two molecules of coniferyl alcohol in the biosynthesis of lignans, flavonolignans, and alkaloids and thus plays a central role in plant secondary metabolism.</text>
</comment>
<dbReference type="PANTHER" id="PTHR21495">
    <property type="entry name" value="NUCLEOPORIN-RELATED"/>
    <property type="match status" value="1"/>
</dbReference>
<protein>
    <recommendedName>
        <fullName evidence="1">Dirigent protein</fullName>
    </recommendedName>
</protein>
<evidence type="ECO:0000256" key="1">
    <source>
        <dbReference type="RuleBase" id="RU363099"/>
    </source>
</evidence>
<evidence type="ECO:0000313" key="3">
    <source>
        <dbReference type="Proteomes" id="UP000289738"/>
    </source>
</evidence>
<dbReference type="GO" id="GO:0048046">
    <property type="term" value="C:apoplast"/>
    <property type="evidence" value="ECO:0007669"/>
    <property type="project" value="UniProtKB-SubCell"/>
</dbReference>
<gene>
    <name evidence="2" type="ORF">Ahy_A02g006533</name>
</gene>
<comment type="similarity">
    <text evidence="1">Belongs to the plant dirigent protein family.</text>
</comment>
<dbReference type="EMBL" id="SDMP01000002">
    <property type="protein sequence ID" value="RYR72329.1"/>
    <property type="molecule type" value="Genomic_DNA"/>
</dbReference>
<dbReference type="Pfam" id="PF03018">
    <property type="entry name" value="Dirigent"/>
    <property type="match status" value="1"/>
</dbReference>
<evidence type="ECO:0000313" key="2">
    <source>
        <dbReference type="EMBL" id="RYR72329.1"/>
    </source>
</evidence>
<comment type="caution">
    <text evidence="2">The sequence shown here is derived from an EMBL/GenBank/DDBJ whole genome shotgun (WGS) entry which is preliminary data.</text>
</comment>
<keyword evidence="1" id="KW-0964">Secreted</keyword>
<comment type="subcellular location">
    <subcellularLocation>
        <location evidence="1">Secreted</location>
        <location evidence="1">Extracellular space</location>
        <location evidence="1">Apoplast</location>
    </subcellularLocation>
</comment>
<dbReference type="STRING" id="3818.A0A445EAJ3"/>
<reference evidence="2 3" key="1">
    <citation type="submission" date="2019-01" db="EMBL/GenBank/DDBJ databases">
        <title>Sequencing of cultivated peanut Arachis hypogaea provides insights into genome evolution and oil improvement.</title>
        <authorList>
            <person name="Chen X."/>
        </authorList>
    </citation>
    <scope>NUCLEOTIDE SEQUENCE [LARGE SCALE GENOMIC DNA]</scope>
    <source>
        <strain evidence="3">cv. Fuhuasheng</strain>
        <tissue evidence="2">Leaves</tissue>
    </source>
</reference>